<protein>
    <submittedName>
        <fullName evidence="1">5000_t:CDS:1</fullName>
    </submittedName>
</protein>
<evidence type="ECO:0000313" key="2">
    <source>
        <dbReference type="Proteomes" id="UP000789396"/>
    </source>
</evidence>
<dbReference type="Proteomes" id="UP000789396">
    <property type="component" value="Unassembled WGS sequence"/>
</dbReference>
<proteinExistence type="predicted"/>
<accession>A0A9N9A8R5</accession>
<reference evidence="1" key="1">
    <citation type="submission" date="2021-06" db="EMBL/GenBank/DDBJ databases">
        <authorList>
            <person name="Kallberg Y."/>
            <person name="Tangrot J."/>
            <person name="Rosling A."/>
        </authorList>
    </citation>
    <scope>NUCLEOTIDE SEQUENCE</scope>
    <source>
        <strain evidence="1">IN212</strain>
    </source>
</reference>
<dbReference type="EMBL" id="CAJVPZ010002855">
    <property type="protein sequence ID" value="CAG8520353.1"/>
    <property type="molecule type" value="Genomic_DNA"/>
</dbReference>
<keyword evidence="2" id="KW-1185">Reference proteome</keyword>
<dbReference type="OrthoDB" id="73465at2759"/>
<evidence type="ECO:0000313" key="1">
    <source>
        <dbReference type="EMBL" id="CAG8520353.1"/>
    </source>
</evidence>
<name>A0A9N9A8R5_9GLOM</name>
<gene>
    <name evidence="1" type="ORF">RFULGI_LOCUS3320</name>
</gene>
<sequence length="103" mass="11602">MDVFGNTQFPTPEIFAQTFALSPQSLYAEELYTNASTPNSLGILPDNTNFNDPIFLETSLKPYTQGSSVSHVSYTKYSNTSDFLMKFLAEKGLSLKQNYCYIF</sequence>
<dbReference type="AlphaFoldDB" id="A0A9N9A8R5"/>
<comment type="caution">
    <text evidence="1">The sequence shown here is derived from an EMBL/GenBank/DDBJ whole genome shotgun (WGS) entry which is preliminary data.</text>
</comment>
<organism evidence="1 2">
    <name type="scientific">Racocetra fulgida</name>
    <dbReference type="NCBI Taxonomy" id="60492"/>
    <lineage>
        <taxon>Eukaryota</taxon>
        <taxon>Fungi</taxon>
        <taxon>Fungi incertae sedis</taxon>
        <taxon>Mucoromycota</taxon>
        <taxon>Glomeromycotina</taxon>
        <taxon>Glomeromycetes</taxon>
        <taxon>Diversisporales</taxon>
        <taxon>Gigasporaceae</taxon>
        <taxon>Racocetra</taxon>
    </lineage>
</organism>